<evidence type="ECO:0000313" key="13">
    <source>
        <dbReference type="Proteomes" id="UP000501926"/>
    </source>
</evidence>
<keyword evidence="2 6" id="KW-0409">Iron storage</keyword>
<dbReference type="GO" id="GO:0004322">
    <property type="term" value="F:ferroxidase activity"/>
    <property type="evidence" value="ECO:0007669"/>
    <property type="project" value="UniProtKB-EC"/>
</dbReference>
<protein>
    <recommendedName>
        <fullName evidence="6">Bacterioferritin</fullName>
        <ecNumber evidence="6">1.16.3.1</ecNumber>
    </recommendedName>
</protein>
<dbReference type="InterPro" id="IPR009078">
    <property type="entry name" value="Ferritin-like_SF"/>
</dbReference>
<dbReference type="EMBL" id="CP049055">
    <property type="protein sequence ID" value="QII11510.1"/>
    <property type="molecule type" value="Genomic_DNA"/>
</dbReference>
<reference evidence="9" key="2">
    <citation type="submission" date="2006-01" db="EMBL/GenBank/DDBJ databases">
        <authorList>
            <person name="Genoscope"/>
        </authorList>
    </citation>
    <scope>NUCLEOTIDE SEQUENCE</scope>
</reference>
<dbReference type="CDD" id="cd00907">
    <property type="entry name" value="Bacterioferritin"/>
    <property type="match status" value="1"/>
</dbReference>
<dbReference type="SUPFAM" id="SSF47240">
    <property type="entry name" value="Ferritin-like"/>
    <property type="match status" value="1"/>
</dbReference>
<keyword evidence="10" id="KW-0560">Oxidoreductase</keyword>
<feature type="binding site" evidence="7">
    <location>
        <position position="96"/>
    </location>
    <ligand>
        <name>Fe cation</name>
        <dbReference type="ChEBI" id="CHEBI:24875"/>
        <label>2</label>
    </ligand>
</feature>
<dbReference type="Pfam" id="PF00210">
    <property type="entry name" value="Ferritin"/>
    <property type="match status" value="1"/>
</dbReference>
<evidence type="ECO:0000259" key="8">
    <source>
        <dbReference type="PROSITE" id="PS50905"/>
    </source>
</evidence>
<dbReference type="InterPro" id="IPR009040">
    <property type="entry name" value="Ferritin-like_diiron"/>
</dbReference>
<dbReference type="InterPro" id="IPR012347">
    <property type="entry name" value="Ferritin-like"/>
</dbReference>
<dbReference type="OrthoDB" id="9800505at2"/>
<evidence type="ECO:0000256" key="1">
    <source>
        <dbReference type="ARBA" id="ARBA00008093"/>
    </source>
</evidence>
<evidence type="ECO:0000313" key="9">
    <source>
        <dbReference type="EMBL" id="CAJ74403.1"/>
    </source>
</evidence>
<dbReference type="PRINTS" id="PR00601">
    <property type="entry name" value="BACFERRITIN"/>
</dbReference>
<gene>
    <name evidence="9" type="primary">bfr</name>
    <name evidence="11" type="synonym">bfr_1</name>
    <name evidence="10" type="ORF">KsCSTR_21310</name>
    <name evidence="11" type="ORF">KSMBR1_0066</name>
    <name evidence="9" type="ORF">kuste3640</name>
</gene>
<accession>Q1Q315</accession>
<evidence type="ECO:0000256" key="3">
    <source>
        <dbReference type="ARBA" id="ARBA00022617"/>
    </source>
</evidence>
<sequence>MGSVNEKVYKMLCEVYTAEIGAIGIYMDQHTKCEDLGLNKLAEMLKKDAIDEMKHAEMLAGRILFLGEIVKNQKHALPEEKQFDIVKMLKLNRDIEVEAIARLNEGITICFNEKDHGSRMLLEEILKSEEEHLSNLQTMVNNIEKYGDQYIVLHLM</sequence>
<evidence type="ECO:0000313" key="10">
    <source>
        <dbReference type="EMBL" id="QII11510.1"/>
    </source>
</evidence>
<feature type="binding site" evidence="7">
    <location>
        <position position="51"/>
    </location>
    <ligand>
        <name>Fe cation</name>
        <dbReference type="ChEBI" id="CHEBI:24875"/>
        <label>3</label>
    </ligand>
</feature>
<feature type="binding site" evidence="7">
    <location>
        <position position="52"/>
    </location>
    <ligand>
        <name>Fe cation</name>
        <dbReference type="ChEBI" id="CHEBI:24875"/>
        <label>1</label>
    </ligand>
</feature>
<feature type="binding site" evidence="7">
    <location>
        <position position="55"/>
    </location>
    <ligand>
        <name>Fe cation</name>
        <dbReference type="ChEBI" id="CHEBI:24875"/>
        <label>1</label>
    </ligand>
</feature>
<dbReference type="EC" id="1.16.3.1" evidence="6"/>
<dbReference type="SMR" id="Q1Q315"/>
<evidence type="ECO:0000256" key="5">
    <source>
        <dbReference type="ARBA" id="ARBA00023004"/>
    </source>
</evidence>
<dbReference type="EMBL" id="LT934425">
    <property type="protein sequence ID" value="SOH02588.1"/>
    <property type="molecule type" value="Genomic_DNA"/>
</dbReference>
<comment type="similarity">
    <text evidence="1 6">Belongs to the bacterioferritin family.</text>
</comment>
<dbReference type="GO" id="GO:0020037">
    <property type="term" value="F:heme binding"/>
    <property type="evidence" value="ECO:0007669"/>
    <property type="project" value="TreeGrafter"/>
</dbReference>
<evidence type="ECO:0000313" key="12">
    <source>
        <dbReference type="Proteomes" id="UP000221734"/>
    </source>
</evidence>
<feature type="binding site" evidence="7">
    <location>
        <position position="19"/>
    </location>
    <ligand>
        <name>Fe cation</name>
        <dbReference type="ChEBI" id="CHEBI:24875"/>
        <label>1</label>
    </ligand>
</feature>
<dbReference type="GO" id="GO:0006826">
    <property type="term" value="P:iron ion transport"/>
    <property type="evidence" value="ECO:0007669"/>
    <property type="project" value="InterPro"/>
</dbReference>
<feature type="binding site" description="axial binding residue" evidence="7">
    <location>
        <position position="53"/>
    </location>
    <ligand>
        <name>heme b</name>
        <dbReference type="ChEBI" id="CHEBI:60344"/>
        <note>ligand shared between dimeric partners</note>
    </ligand>
    <ligandPart>
        <name>Fe</name>
        <dbReference type="ChEBI" id="CHEBI:18248"/>
    </ligandPart>
</feature>
<dbReference type="AlphaFoldDB" id="Q1Q315"/>
<dbReference type="RefSeq" id="WP_099323543.1">
    <property type="nucleotide sequence ID" value="NZ_CP049055.1"/>
</dbReference>
<dbReference type="KEGG" id="kst:KSMBR1_0066"/>
<dbReference type="PANTHER" id="PTHR30295:SF0">
    <property type="entry name" value="BACTERIOFERRITIN"/>
    <property type="match status" value="1"/>
</dbReference>
<keyword evidence="5 6" id="KW-0408">Iron</keyword>
<evidence type="ECO:0000313" key="11">
    <source>
        <dbReference type="EMBL" id="SOH02588.1"/>
    </source>
</evidence>
<dbReference type="PROSITE" id="PS50905">
    <property type="entry name" value="FERRITIN_LIKE"/>
    <property type="match status" value="1"/>
</dbReference>
<evidence type="ECO:0000256" key="4">
    <source>
        <dbReference type="ARBA" id="ARBA00022723"/>
    </source>
</evidence>
<dbReference type="Gene3D" id="1.20.1260.10">
    <property type="match status" value="1"/>
</dbReference>
<reference evidence="10 13" key="5">
    <citation type="submission" date="2020-02" db="EMBL/GenBank/DDBJ databases">
        <title>Newly sequenced genome of strain CSTR1 showed variability in Candidatus Kuenenia stuttgartiensis genomes.</title>
        <authorList>
            <person name="Ding C."/>
            <person name="Adrian L."/>
        </authorList>
    </citation>
    <scope>NUCLEOTIDE SEQUENCE [LARGE SCALE GENOMIC DNA]</scope>
    <source>
        <strain evidence="10 13">CSTR1</strain>
    </source>
</reference>
<dbReference type="PANTHER" id="PTHR30295">
    <property type="entry name" value="BACTERIOFERRITIN"/>
    <property type="match status" value="1"/>
</dbReference>
<dbReference type="Proteomes" id="UP000221734">
    <property type="component" value="Chromosome Kuenenia_stuttgartiensis_MBR1"/>
</dbReference>
<feature type="binding site" evidence="7">
    <location>
        <position position="52"/>
    </location>
    <ligand>
        <name>Fe cation</name>
        <dbReference type="ChEBI" id="CHEBI:24875"/>
        <label>2</label>
    </ligand>
</feature>
<organism evidence="9">
    <name type="scientific">Kuenenia stuttgartiensis</name>
    <dbReference type="NCBI Taxonomy" id="174633"/>
    <lineage>
        <taxon>Bacteria</taxon>
        <taxon>Pseudomonadati</taxon>
        <taxon>Planctomycetota</taxon>
        <taxon>Candidatus Brocadiia</taxon>
        <taxon>Candidatus Brocadiales</taxon>
        <taxon>Candidatus Brocadiaceae</taxon>
        <taxon>Candidatus Kuenenia</taxon>
    </lineage>
</organism>
<dbReference type="Proteomes" id="UP000501926">
    <property type="component" value="Chromosome"/>
</dbReference>
<comment type="catalytic activity">
    <reaction evidence="6">
        <text>4 Fe(2+) + O2 + 4 H(+) = 4 Fe(3+) + 2 H2O</text>
        <dbReference type="Rhea" id="RHEA:11148"/>
        <dbReference type="ChEBI" id="CHEBI:15377"/>
        <dbReference type="ChEBI" id="CHEBI:15378"/>
        <dbReference type="ChEBI" id="CHEBI:15379"/>
        <dbReference type="ChEBI" id="CHEBI:29033"/>
        <dbReference type="ChEBI" id="CHEBI:29034"/>
        <dbReference type="EC" id="1.16.3.1"/>
    </reaction>
</comment>
<dbReference type="PIRSF" id="PIRSF002560">
    <property type="entry name" value="Bacterioferritin"/>
    <property type="match status" value="1"/>
</dbReference>
<dbReference type="GO" id="GO:0008199">
    <property type="term" value="F:ferric iron binding"/>
    <property type="evidence" value="ECO:0007669"/>
    <property type="project" value="InterPro"/>
</dbReference>
<reference evidence="12" key="3">
    <citation type="submission" date="2017-10" db="EMBL/GenBank/DDBJ databases">
        <authorList>
            <person name="Frank J."/>
        </authorList>
    </citation>
    <scope>NUCLEOTIDE SEQUENCE [LARGE SCALE GENOMIC DNA]</scope>
</reference>
<comment type="function">
    <text evidence="6">Iron-storage protein, whose ferroxidase center binds Fe(2+), oxidizes it using dioxygen to Fe(3+), and participates in the subsequent Fe(3+) oxide mineral core formation within the central cavity of the BFR protein shell.</text>
</comment>
<dbReference type="EMBL" id="CT573071">
    <property type="protein sequence ID" value="CAJ74403.1"/>
    <property type="molecule type" value="Genomic_DNA"/>
</dbReference>
<feature type="binding site" evidence="7">
    <location>
        <position position="129"/>
    </location>
    <ligand>
        <name>Fe cation</name>
        <dbReference type="ChEBI" id="CHEBI:24875"/>
        <label>1</label>
    </ligand>
</feature>
<name>Q1Q315_KUEST</name>
<keyword evidence="3" id="KW-0349">Heme</keyword>
<feature type="binding site" evidence="7">
    <location>
        <position position="132"/>
    </location>
    <ligand>
        <name>Fe cation</name>
        <dbReference type="ChEBI" id="CHEBI:24875"/>
        <label>2</label>
    </ligand>
</feature>
<dbReference type="GO" id="GO:0005829">
    <property type="term" value="C:cytosol"/>
    <property type="evidence" value="ECO:0007669"/>
    <property type="project" value="TreeGrafter"/>
</dbReference>
<keyword evidence="12" id="KW-1185">Reference proteome</keyword>
<keyword evidence="4 6" id="KW-0479">Metal-binding</keyword>
<feature type="binding site" evidence="7">
    <location>
        <position position="129"/>
    </location>
    <ligand>
        <name>Fe cation</name>
        <dbReference type="ChEBI" id="CHEBI:24875"/>
        <label>2</label>
    </ligand>
</feature>
<evidence type="ECO:0000256" key="6">
    <source>
        <dbReference type="PIRNR" id="PIRNR002560"/>
    </source>
</evidence>
<feature type="domain" description="Ferritin-like diiron" evidence="8">
    <location>
        <begin position="2"/>
        <end position="147"/>
    </location>
</feature>
<reference evidence="9" key="1">
    <citation type="journal article" date="2006" name="Nature">
        <title>Deciphering the evolution and metabolism of an anammox bacterium from a community genome.</title>
        <authorList>
            <person name="Strous M."/>
            <person name="Pelletier E."/>
            <person name="Mangenot S."/>
            <person name="Rattei T."/>
            <person name="Lehner A."/>
            <person name="Taylor M.W."/>
            <person name="Horn M."/>
            <person name="Daims H."/>
            <person name="Bartol-Mavel D."/>
            <person name="Wincker P."/>
            <person name="Barbe V."/>
            <person name="Fonknechten N."/>
            <person name="Vallenet D."/>
            <person name="Segurens B."/>
            <person name="Schenowitz-Truong C."/>
            <person name="Medigue C."/>
            <person name="Collingro A."/>
            <person name="Snel B."/>
            <person name="Dutilh B.E."/>
            <person name="OpDenCamp H.J.M."/>
            <person name="vanDerDrift C."/>
            <person name="Cirpus I."/>
            <person name="vanDePas-Schoonen K.T."/>
            <person name="Harhangi H.R."/>
            <person name="vanNiftrik L."/>
            <person name="Schmid M."/>
            <person name="Keltjens J."/>
            <person name="vanDeVossenberg J."/>
            <person name="Kartal B."/>
            <person name="Meier H."/>
            <person name="Frishman D."/>
            <person name="Huynen M.A."/>
            <person name="Mewes H."/>
            <person name="Weissenbach J."/>
            <person name="Jetten M.S.M."/>
            <person name="Wagner M."/>
            <person name="LePaslier D."/>
        </authorList>
    </citation>
    <scope>NUCLEOTIDE SEQUENCE</scope>
</reference>
<proteinExistence type="inferred from homology"/>
<evidence type="ECO:0000256" key="2">
    <source>
        <dbReference type="ARBA" id="ARBA00022434"/>
    </source>
</evidence>
<dbReference type="InterPro" id="IPR002024">
    <property type="entry name" value="Bacterioferritin"/>
</dbReference>
<evidence type="ECO:0000256" key="7">
    <source>
        <dbReference type="PIRSR" id="PIRSR002560-1"/>
    </source>
</evidence>
<reference evidence="11" key="4">
    <citation type="submission" date="2017-10" db="EMBL/GenBank/DDBJ databases">
        <authorList>
            <person name="Banno H."/>
            <person name="Chua N.-H."/>
        </authorList>
    </citation>
    <scope>NUCLEOTIDE SEQUENCE [LARGE SCALE GENOMIC DNA]</scope>
    <source>
        <strain evidence="11">Kuenenia_mbr1_ru-nijmegen</strain>
    </source>
</reference>
<dbReference type="GO" id="GO:0006879">
    <property type="term" value="P:intracellular iron ion homeostasis"/>
    <property type="evidence" value="ECO:0007669"/>
    <property type="project" value="UniProtKB-KW"/>
</dbReference>
<dbReference type="InterPro" id="IPR008331">
    <property type="entry name" value="Ferritin_DPS_dom"/>
</dbReference>